<dbReference type="EMBL" id="BAAARY010000005">
    <property type="protein sequence ID" value="GAA2517928.1"/>
    <property type="molecule type" value="Genomic_DNA"/>
</dbReference>
<dbReference type="RefSeq" id="WP_344169946.1">
    <property type="nucleotide sequence ID" value="NZ_BAAARY010000005.1"/>
</dbReference>
<evidence type="ECO:0008006" key="5">
    <source>
        <dbReference type="Google" id="ProtNLM"/>
    </source>
</evidence>
<gene>
    <name evidence="3" type="ORF">GCM10010201_13470</name>
</gene>
<keyword evidence="4" id="KW-1185">Reference proteome</keyword>
<feature type="region of interest" description="Disordered" evidence="1">
    <location>
        <begin position="281"/>
        <end position="317"/>
    </location>
</feature>
<feature type="transmembrane region" description="Helical" evidence="2">
    <location>
        <begin position="17"/>
        <end position="36"/>
    </location>
</feature>
<feature type="region of interest" description="Disordered" evidence="1">
    <location>
        <begin position="365"/>
        <end position="405"/>
    </location>
</feature>
<proteinExistence type="predicted"/>
<keyword evidence="2" id="KW-0472">Membrane</keyword>
<keyword evidence="2" id="KW-1133">Transmembrane helix</keyword>
<reference evidence="3 4" key="1">
    <citation type="journal article" date="2019" name="Int. J. Syst. Evol. Microbiol.">
        <title>The Global Catalogue of Microorganisms (GCM) 10K type strain sequencing project: providing services to taxonomists for standard genome sequencing and annotation.</title>
        <authorList>
            <consortium name="The Broad Institute Genomics Platform"/>
            <consortium name="The Broad Institute Genome Sequencing Center for Infectious Disease"/>
            <person name="Wu L."/>
            <person name="Ma J."/>
        </authorList>
    </citation>
    <scope>NUCLEOTIDE SEQUENCE [LARGE SCALE GENOMIC DNA]</scope>
    <source>
        <strain evidence="3 4">JCM 3367</strain>
    </source>
</reference>
<protein>
    <recommendedName>
        <fullName evidence="5">DUF2637 domain-containing protein</fullName>
    </recommendedName>
</protein>
<dbReference type="Proteomes" id="UP001499978">
    <property type="component" value="Unassembled WGS sequence"/>
</dbReference>
<evidence type="ECO:0000313" key="4">
    <source>
        <dbReference type="Proteomes" id="UP001499978"/>
    </source>
</evidence>
<evidence type="ECO:0000313" key="3">
    <source>
        <dbReference type="EMBL" id="GAA2517928.1"/>
    </source>
</evidence>
<keyword evidence="2" id="KW-0812">Transmembrane</keyword>
<comment type="caution">
    <text evidence="3">The sequence shown here is derived from an EMBL/GenBank/DDBJ whole genome shotgun (WGS) entry which is preliminary data.</text>
</comment>
<evidence type="ECO:0000256" key="1">
    <source>
        <dbReference type="SAM" id="MobiDB-lite"/>
    </source>
</evidence>
<organism evidence="3 4">
    <name type="scientific">Pilimelia columellifera subsp. columellifera</name>
    <dbReference type="NCBI Taxonomy" id="706583"/>
    <lineage>
        <taxon>Bacteria</taxon>
        <taxon>Bacillati</taxon>
        <taxon>Actinomycetota</taxon>
        <taxon>Actinomycetes</taxon>
        <taxon>Micromonosporales</taxon>
        <taxon>Micromonosporaceae</taxon>
        <taxon>Pilimelia</taxon>
    </lineage>
</organism>
<name>A0ABN3NAP6_9ACTN</name>
<accession>A0ABN3NAP6</accession>
<feature type="transmembrane region" description="Helical" evidence="2">
    <location>
        <begin position="74"/>
        <end position="95"/>
    </location>
</feature>
<sequence>MGTLTGWAGWLSAHREGVVLAAGAATVLLLVVAGVVRHARRGRPDRWVDGVALVLTLAWSAEGMWEVSTGTLDLGAAFAVPALFVFTSLMASAMLRAQRHQRVHGNPGKHGRFAWAVAVAEACVVSLAGDTATEGALRIAIPLLAVGQWWLGMTADGTTEELGRTSWRWTPRRLLLAVGAIEPGERDAVTLDRDRLIARMTRIEHQRRHATKKTARRHERRLARLSLTADDDVIAEVRQRVDRATWWQHPAELDTATQDTAEQAVTALRAGLARARTWVDTRQHATTAQPTGPGTGQDTGSGTSAGLPADAGTNPAVPAGVVAASSVRVPPARRVQTRSESAQKVARAAAKLPAGTPAQIAAKAGVSERTARRYLPTPPPAPTDTAPAETPNKTTAIGESMEVAA</sequence>
<evidence type="ECO:0000256" key="2">
    <source>
        <dbReference type="SAM" id="Phobius"/>
    </source>
</evidence>